<dbReference type="GO" id="GO:0009294">
    <property type="term" value="P:DNA-mediated transformation"/>
    <property type="evidence" value="ECO:0007669"/>
    <property type="project" value="InterPro"/>
</dbReference>
<accession>A0A380CH39</accession>
<dbReference type="Proteomes" id="UP000254956">
    <property type="component" value="Unassembled WGS sequence"/>
</dbReference>
<evidence type="ECO:0000259" key="2">
    <source>
        <dbReference type="Pfam" id="PF02481"/>
    </source>
</evidence>
<dbReference type="NCBIfam" id="TIGR00732">
    <property type="entry name" value="dprA"/>
    <property type="match status" value="1"/>
</dbReference>
<feature type="domain" description="Smf/DprA SLOG" evidence="2">
    <location>
        <begin position="79"/>
        <end position="287"/>
    </location>
</feature>
<reference evidence="4 5" key="1">
    <citation type="submission" date="2018-06" db="EMBL/GenBank/DDBJ databases">
        <authorList>
            <consortium name="Pathogen Informatics"/>
            <person name="Doyle S."/>
        </authorList>
    </citation>
    <scope>NUCLEOTIDE SEQUENCE [LARGE SCALE GENOMIC DNA]</scope>
    <source>
        <strain evidence="4 5">NCTC12413</strain>
    </source>
</reference>
<dbReference type="Proteomes" id="UP000321598">
    <property type="component" value="Unassembled WGS sequence"/>
</dbReference>
<sequence length="291" mass="32997">MYQKQYLRLLYSGLTTQQIYKLINQFPNFFTINNSKQTSALRGFLTTTKINNYHKPLQKFISLDDSDIAQHLYQSQVSTISIDHTAYPQILKEITDPPFILFYRGQRDLLHNIQTIAIVGSRKASAYTTKVLQNLYPAFKNHGLTVVSGLAKGADHIAHQLALDYRIPTIAVLAFGHLVHYPKETLCTRKTMEQIGVVISEYPPFQPVRKYHFAQRNRLISGLAKGLFITESTIKSGTQITVDCALDQNRDVYVAPGDMFNVLTQGNMYMAQQGAKVVLSAKDILIDYMEN</sequence>
<evidence type="ECO:0000313" key="6">
    <source>
        <dbReference type="Proteomes" id="UP000321598"/>
    </source>
</evidence>
<evidence type="ECO:0000256" key="1">
    <source>
        <dbReference type="ARBA" id="ARBA00006525"/>
    </source>
</evidence>
<dbReference type="Gene3D" id="3.40.50.450">
    <property type="match status" value="1"/>
</dbReference>
<protein>
    <submittedName>
        <fullName evidence="3">DNA processing protein DprA</fullName>
    </submittedName>
    <submittedName>
        <fullName evidence="4">DprA SMF protein DNA processing factor</fullName>
    </submittedName>
</protein>
<reference evidence="3 6" key="2">
    <citation type="submission" date="2019-07" db="EMBL/GenBank/DDBJ databases">
        <title>Whole genome shotgun sequence of Staphylococcus arlettae NBRC 109765.</title>
        <authorList>
            <person name="Hosoyama A."/>
            <person name="Uohara A."/>
            <person name="Ohji S."/>
            <person name="Ichikawa N."/>
        </authorList>
    </citation>
    <scope>NUCLEOTIDE SEQUENCE [LARGE SCALE GENOMIC DNA]</scope>
    <source>
        <strain evidence="3 6">NBRC 109765</strain>
    </source>
</reference>
<dbReference type="STRING" id="1212545.SARL_11461"/>
<dbReference type="EMBL" id="BKAV01000001">
    <property type="protein sequence ID" value="GEP99204.1"/>
    <property type="molecule type" value="Genomic_DNA"/>
</dbReference>
<evidence type="ECO:0000313" key="5">
    <source>
        <dbReference type="Proteomes" id="UP000254956"/>
    </source>
</evidence>
<name>A0A380CH39_9STAP</name>
<dbReference type="InterPro" id="IPR057666">
    <property type="entry name" value="DrpA_SLOG"/>
</dbReference>
<proteinExistence type="inferred from homology"/>
<evidence type="ECO:0000313" key="4">
    <source>
        <dbReference type="EMBL" id="SUJ20461.1"/>
    </source>
</evidence>
<dbReference type="SUPFAM" id="SSF102405">
    <property type="entry name" value="MCP/YpsA-like"/>
    <property type="match status" value="1"/>
</dbReference>
<dbReference type="EMBL" id="UGZE01000001">
    <property type="protein sequence ID" value="SUJ20461.1"/>
    <property type="molecule type" value="Genomic_DNA"/>
</dbReference>
<evidence type="ECO:0000313" key="3">
    <source>
        <dbReference type="EMBL" id="GEP99204.1"/>
    </source>
</evidence>
<keyword evidence="6" id="KW-1185">Reference proteome</keyword>
<gene>
    <name evidence="4" type="primary">smf</name>
    <name evidence="4" type="ORF">NCTC12413_01663</name>
    <name evidence="3" type="ORF">SAR03_02420</name>
</gene>
<organism evidence="4 5">
    <name type="scientific">Staphylococcus arlettae</name>
    <dbReference type="NCBI Taxonomy" id="29378"/>
    <lineage>
        <taxon>Bacteria</taxon>
        <taxon>Bacillati</taxon>
        <taxon>Bacillota</taxon>
        <taxon>Bacilli</taxon>
        <taxon>Bacillales</taxon>
        <taxon>Staphylococcaceae</taxon>
        <taxon>Staphylococcus</taxon>
    </lineage>
</organism>
<dbReference type="OrthoDB" id="9785707at2"/>
<dbReference type="PANTHER" id="PTHR43022:SF1">
    <property type="entry name" value="PROTEIN SMF"/>
    <property type="match status" value="1"/>
</dbReference>
<dbReference type="InterPro" id="IPR003488">
    <property type="entry name" value="DprA"/>
</dbReference>
<comment type="similarity">
    <text evidence="1">Belongs to the DprA/Smf family.</text>
</comment>
<dbReference type="Pfam" id="PF02481">
    <property type="entry name" value="DNA_processg_A"/>
    <property type="match status" value="1"/>
</dbReference>
<dbReference type="RefSeq" id="WP_002510976.1">
    <property type="nucleotide sequence ID" value="NZ_AP019698.1"/>
</dbReference>
<dbReference type="PANTHER" id="PTHR43022">
    <property type="entry name" value="PROTEIN SMF"/>
    <property type="match status" value="1"/>
</dbReference>
<dbReference type="AlphaFoldDB" id="A0A380CH39"/>